<evidence type="ECO:0000256" key="3">
    <source>
        <dbReference type="ARBA" id="ARBA00022516"/>
    </source>
</evidence>
<evidence type="ECO:0000256" key="8">
    <source>
        <dbReference type="ARBA" id="ARBA00023011"/>
    </source>
</evidence>
<organism evidence="14 15">
    <name type="scientific">Calocera cornea HHB12733</name>
    <dbReference type="NCBI Taxonomy" id="1353952"/>
    <lineage>
        <taxon>Eukaryota</taxon>
        <taxon>Fungi</taxon>
        <taxon>Dikarya</taxon>
        <taxon>Basidiomycota</taxon>
        <taxon>Agaricomycotina</taxon>
        <taxon>Dacrymycetes</taxon>
        <taxon>Dacrymycetales</taxon>
        <taxon>Dacrymycetaceae</taxon>
        <taxon>Calocera</taxon>
    </lineage>
</organism>
<feature type="transmembrane region" description="Helical" evidence="13">
    <location>
        <begin position="20"/>
        <end position="38"/>
    </location>
</feature>
<accession>A0A165HCT7</accession>
<keyword evidence="10 13" id="KW-0472">Membrane</keyword>
<dbReference type="GO" id="GO:0016126">
    <property type="term" value="P:sterol biosynthetic process"/>
    <property type="evidence" value="ECO:0007669"/>
    <property type="project" value="UniProtKB-KW"/>
</dbReference>
<evidence type="ECO:0000256" key="11">
    <source>
        <dbReference type="ARBA" id="ARBA00023166"/>
    </source>
</evidence>
<dbReference type="EMBL" id="KV423943">
    <property type="protein sequence ID" value="KZT59132.1"/>
    <property type="molecule type" value="Genomic_DNA"/>
</dbReference>
<reference evidence="14 15" key="1">
    <citation type="journal article" date="2016" name="Mol. Biol. Evol.">
        <title>Comparative Genomics of Early-Diverging Mushroom-Forming Fungi Provides Insights into the Origins of Lignocellulose Decay Capabilities.</title>
        <authorList>
            <person name="Nagy L.G."/>
            <person name="Riley R."/>
            <person name="Tritt A."/>
            <person name="Adam C."/>
            <person name="Daum C."/>
            <person name="Floudas D."/>
            <person name="Sun H."/>
            <person name="Yadav J.S."/>
            <person name="Pangilinan J."/>
            <person name="Larsson K.H."/>
            <person name="Matsuura K."/>
            <person name="Barry K."/>
            <person name="Labutti K."/>
            <person name="Kuo R."/>
            <person name="Ohm R.A."/>
            <person name="Bhattacharya S.S."/>
            <person name="Shirouzu T."/>
            <person name="Yoshinaga Y."/>
            <person name="Martin F.M."/>
            <person name="Grigoriev I.V."/>
            <person name="Hibbett D.S."/>
        </authorList>
    </citation>
    <scope>NUCLEOTIDE SEQUENCE [LARGE SCALE GENOMIC DNA]</scope>
    <source>
        <strain evidence="14 15">HHB12733</strain>
    </source>
</reference>
<keyword evidence="6" id="KW-0752">Steroid biosynthesis</keyword>
<feature type="transmembrane region" description="Helical" evidence="13">
    <location>
        <begin position="86"/>
        <end position="104"/>
    </location>
</feature>
<evidence type="ECO:0000256" key="12">
    <source>
        <dbReference type="ARBA" id="ARBA00023221"/>
    </source>
</evidence>
<dbReference type="Proteomes" id="UP000076842">
    <property type="component" value="Unassembled WGS sequence"/>
</dbReference>
<evidence type="ECO:0000256" key="2">
    <source>
        <dbReference type="ARBA" id="ARBA00005377"/>
    </source>
</evidence>
<evidence type="ECO:0000256" key="7">
    <source>
        <dbReference type="ARBA" id="ARBA00022989"/>
    </source>
</evidence>
<evidence type="ECO:0000256" key="13">
    <source>
        <dbReference type="SAM" id="Phobius"/>
    </source>
</evidence>
<evidence type="ECO:0000256" key="10">
    <source>
        <dbReference type="ARBA" id="ARBA00023136"/>
    </source>
</evidence>
<dbReference type="STRING" id="1353952.A0A165HCT7"/>
<keyword evidence="11" id="KW-1207">Sterol metabolism</keyword>
<comment type="similarity">
    <text evidence="2">Belongs to the ERG28 family.</text>
</comment>
<feature type="transmembrane region" description="Helical" evidence="13">
    <location>
        <begin position="111"/>
        <end position="132"/>
    </location>
</feature>
<evidence type="ECO:0000256" key="6">
    <source>
        <dbReference type="ARBA" id="ARBA00022955"/>
    </source>
</evidence>
<comment type="subcellular location">
    <subcellularLocation>
        <location evidence="1">Endoplasmic reticulum membrane</location>
        <topology evidence="1">Multi-pass membrane protein</topology>
    </subcellularLocation>
</comment>
<evidence type="ECO:0000256" key="9">
    <source>
        <dbReference type="ARBA" id="ARBA00023098"/>
    </source>
</evidence>
<protein>
    <submittedName>
        <fullName evidence="14">Ergosterol biosynthesis protein Erg28</fullName>
    </submittedName>
</protein>
<dbReference type="OrthoDB" id="6485510at2759"/>
<evidence type="ECO:0000313" key="15">
    <source>
        <dbReference type="Proteomes" id="UP000076842"/>
    </source>
</evidence>
<dbReference type="PANTHER" id="PTHR15451">
    <property type="entry name" value="ERGOSTEROL BIOSYNTHETIC PROTEIN 28-RELATED"/>
    <property type="match status" value="1"/>
</dbReference>
<dbReference type="GO" id="GO:0030674">
    <property type="term" value="F:protein-macromolecule adaptor activity"/>
    <property type="evidence" value="ECO:0007669"/>
    <property type="project" value="TreeGrafter"/>
</dbReference>
<dbReference type="PANTHER" id="PTHR15451:SF19">
    <property type="entry name" value="ERGOSTEROL BIOSYNTHETIC PROTEIN 28 HOMOLOG"/>
    <property type="match status" value="1"/>
</dbReference>
<evidence type="ECO:0000256" key="1">
    <source>
        <dbReference type="ARBA" id="ARBA00004477"/>
    </source>
</evidence>
<dbReference type="InParanoid" id="A0A165HCT7"/>
<evidence type="ECO:0000256" key="5">
    <source>
        <dbReference type="ARBA" id="ARBA00022824"/>
    </source>
</evidence>
<dbReference type="Pfam" id="PF03694">
    <property type="entry name" value="Erg28"/>
    <property type="match status" value="1"/>
</dbReference>
<keyword evidence="12" id="KW-0753">Steroid metabolism</keyword>
<name>A0A165HCT7_9BASI</name>
<evidence type="ECO:0000313" key="14">
    <source>
        <dbReference type="EMBL" id="KZT59132.1"/>
    </source>
</evidence>
<keyword evidence="5" id="KW-0256">Endoplasmic reticulum</keyword>
<dbReference type="AlphaFoldDB" id="A0A165HCT7"/>
<keyword evidence="3" id="KW-0444">Lipid biosynthesis</keyword>
<keyword evidence="15" id="KW-1185">Reference proteome</keyword>
<dbReference type="InterPro" id="IPR005352">
    <property type="entry name" value="Erg28"/>
</dbReference>
<keyword evidence="8" id="KW-0756">Sterol biosynthesis</keyword>
<gene>
    <name evidence="14" type="ORF">CALCODRAFT_507663</name>
</gene>
<evidence type="ECO:0000256" key="4">
    <source>
        <dbReference type="ARBA" id="ARBA00022692"/>
    </source>
</evidence>
<dbReference type="FunCoup" id="A0A165HCT7">
    <property type="interactions" value="164"/>
</dbReference>
<proteinExistence type="inferred from homology"/>
<keyword evidence="4 13" id="KW-0812">Transmembrane</keyword>
<dbReference type="GO" id="GO:0005789">
    <property type="term" value="C:endoplasmic reticulum membrane"/>
    <property type="evidence" value="ECO:0007669"/>
    <property type="project" value="UniProtKB-SubCell"/>
</dbReference>
<keyword evidence="9" id="KW-0443">Lipid metabolism</keyword>
<keyword evidence="7 13" id="KW-1133">Transmembrane helix</keyword>
<sequence length="142" mass="15472">MDQIQDLVTKYAPGPGLLPLWNLIAGSTAVIYAFQNLASDSGSKLVYLAGARKGLVNTLQSRNFALWSLTNGIVRFYFAYNVGNPVVYDITLATYVIATLHFLSEWLVFRTCALGGGVVSPLIVAGSSIVWMTTQREFYLGA</sequence>